<dbReference type="GO" id="GO:0005634">
    <property type="term" value="C:nucleus"/>
    <property type="evidence" value="ECO:0007669"/>
    <property type="project" value="UniProtKB-SubCell"/>
</dbReference>
<dbReference type="GO" id="GO:0017005">
    <property type="term" value="F:3'-tyrosyl-DNA phosphodiesterase activity"/>
    <property type="evidence" value="ECO:0007669"/>
    <property type="project" value="TreeGrafter"/>
</dbReference>
<dbReference type="EMBL" id="UYRR01002374">
    <property type="protein sequence ID" value="VDK19485.1"/>
    <property type="molecule type" value="Genomic_DNA"/>
</dbReference>
<protein>
    <submittedName>
        <fullName evidence="14">Probable tyrosyl-DNA phosphodiesterase (inferred by orthology to a C. elegans protein)</fullName>
    </submittedName>
</protein>
<dbReference type="Pfam" id="PF06087">
    <property type="entry name" value="Tyr-DNA_phospho"/>
    <property type="match status" value="1"/>
</dbReference>
<keyword evidence="4" id="KW-0227">DNA damage</keyword>
<evidence type="ECO:0000256" key="9">
    <source>
        <dbReference type="PIRSR" id="PIRSR610347-1"/>
    </source>
</evidence>
<evidence type="ECO:0000256" key="3">
    <source>
        <dbReference type="ARBA" id="ARBA00022722"/>
    </source>
</evidence>
<evidence type="ECO:0000313" key="14">
    <source>
        <dbReference type="WBParaSite" id="ASIM_0000208701-mRNA-1"/>
    </source>
</evidence>
<keyword evidence="13" id="KW-1185">Reference proteome</keyword>
<keyword evidence="8" id="KW-0539">Nucleus</keyword>
<feature type="binding site" evidence="10">
    <location>
        <position position="150"/>
    </location>
    <ligand>
        <name>substrate</name>
    </ligand>
</feature>
<comment type="similarity">
    <text evidence="2">Belongs to the tyrosyl-DNA phosphodiesterase family.</text>
</comment>
<keyword evidence="5" id="KW-0378">Hydrolase</keyword>
<name>A0A0M3J3H4_ANISI</name>
<proteinExistence type="inferred from homology"/>
<evidence type="ECO:0000313" key="13">
    <source>
        <dbReference type="Proteomes" id="UP000267096"/>
    </source>
</evidence>
<dbReference type="Gene3D" id="3.30.870.10">
    <property type="entry name" value="Endonuclease Chain A"/>
    <property type="match status" value="2"/>
</dbReference>
<dbReference type="SUPFAM" id="SSF56024">
    <property type="entry name" value="Phospholipase D/nuclease"/>
    <property type="match status" value="2"/>
</dbReference>
<reference evidence="14" key="1">
    <citation type="submission" date="2017-02" db="UniProtKB">
        <authorList>
            <consortium name="WormBaseParasite"/>
        </authorList>
    </citation>
    <scope>IDENTIFICATION</scope>
</reference>
<organism evidence="14">
    <name type="scientific">Anisakis simplex</name>
    <name type="common">Herring worm</name>
    <dbReference type="NCBI Taxonomy" id="6269"/>
    <lineage>
        <taxon>Eukaryota</taxon>
        <taxon>Metazoa</taxon>
        <taxon>Ecdysozoa</taxon>
        <taxon>Nematoda</taxon>
        <taxon>Chromadorea</taxon>
        <taxon>Rhabditida</taxon>
        <taxon>Spirurina</taxon>
        <taxon>Ascaridomorpha</taxon>
        <taxon>Ascaridoidea</taxon>
        <taxon>Anisakidae</taxon>
        <taxon>Anisakis</taxon>
        <taxon>Anisakis simplex complex</taxon>
    </lineage>
</organism>
<dbReference type="GO" id="GO:0006281">
    <property type="term" value="P:DNA repair"/>
    <property type="evidence" value="ECO:0007669"/>
    <property type="project" value="UniProtKB-KW"/>
</dbReference>
<feature type="region of interest" description="Disordered" evidence="11">
    <location>
        <begin position="1"/>
        <end position="45"/>
    </location>
</feature>
<sequence length="331" mass="37001">MKRTWNIDSSQLKEVGETGTESSSCVSTDHSSTTKIHKREPNPPNLSNRLYFTKISGHPHRFNTNALSLRELLEAISPVASIHFNFMVDFPWLFAQYPRRCSMSPMTIIVGESNGTSQAEIRADAKKCAFENLSVGRARLPIPFGTHHTKLSIFESDSERIHVIISTANLLQNDWESKTQAFYHCKANIRNTEENEEEKIVDFGSDLVEYLNVYSSSRDFGMIEYWRDRIANADFSGVGARIISSIPGYHTGQAKEKYGHLRLRNVLASMKLKLHKPSFIAQFSSIGSLGAKPDSWLTGQFLKSLAGGQTAGAFASSESFQSCYLLLFVGS</sequence>
<evidence type="ECO:0000256" key="8">
    <source>
        <dbReference type="ARBA" id="ARBA00023242"/>
    </source>
</evidence>
<dbReference type="AlphaFoldDB" id="A0A0M3J3H4"/>
<feature type="compositionally biased region" description="Polar residues" evidence="11">
    <location>
        <begin position="1"/>
        <end position="12"/>
    </location>
</feature>
<dbReference type="WBParaSite" id="ASIM_0000208701-mRNA-1">
    <property type="protein sequence ID" value="ASIM_0000208701-mRNA-1"/>
    <property type="gene ID" value="ASIM_0000208701"/>
</dbReference>
<evidence type="ECO:0000256" key="11">
    <source>
        <dbReference type="SAM" id="MobiDB-lite"/>
    </source>
</evidence>
<evidence type="ECO:0000256" key="4">
    <source>
        <dbReference type="ARBA" id="ARBA00022763"/>
    </source>
</evidence>
<evidence type="ECO:0000256" key="10">
    <source>
        <dbReference type="PIRSR" id="PIRSR610347-2"/>
    </source>
</evidence>
<keyword evidence="7" id="KW-0234">DNA repair</keyword>
<dbReference type="GO" id="GO:0004527">
    <property type="term" value="F:exonuclease activity"/>
    <property type="evidence" value="ECO:0007669"/>
    <property type="project" value="UniProtKB-KW"/>
</dbReference>
<evidence type="ECO:0000313" key="12">
    <source>
        <dbReference type="EMBL" id="VDK19485.1"/>
    </source>
</evidence>
<dbReference type="GO" id="GO:0003690">
    <property type="term" value="F:double-stranded DNA binding"/>
    <property type="evidence" value="ECO:0007669"/>
    <property type="project" value="TreeGrafter"/>
</dbReference>
<feature type="active site" description="Nucleophile" evidence="9">
    <location>
        <position position="148"/>
    </location>
</feature>
<dbReference type="GO" id="GO:0003697">
    <property type="term" value="F:single-stranded DNA binding"/>
    <property type="evidence" value="ECO:0007669"/>
    <property type="project" value="TreeGrafter"/>
</dbReference>
<feature type="compositionally biased region" description="Low complexity" evidence="11">
    <location>
        <begin position="20"/>
        <end position="34"/>
    </location>
</feature>
<evidence type="ECO:0000256" key="5">
    <source>
        <dbReference type="ARBA" id="ARBA00022801"/>
    </source>
</evidence>
<evidence type="ECO:0000256" key="7">
    <source>
        <dbReference type="ARBA" id="ARBA00023204"/>
    </source>
</evidence>
<accession>A0A0M3J3H4</accession>
<dbReference type="Proteomes" id="UP000267096">
    <property type="component" value="Unassembled WGS sequence"/>
</dbReference>
<dbReference type="PANTHER" id="PTHR12415:SF0">
    <property type="entry name" value="TYROSYL-DNA PHOSPHODIESTERASE 1"/>
    <property type="match status" value="1"/>
</dbReference>
<keyword evidence="6" id="KW-0269">Exonuclease</keyword>
<gene>
    <name evidence="12" type="ORF">ASIM_LOCUS1956</name>
</gene>
<dbReference type="InterPro" id="IPR010347">
    <property type="entry name" value="Tdp1"/>
</dbReference>
<comment type="subcellular location">
    <subcellularLocation>
        <location evidence="1">Nucleus</location>
    </subcellularLocation>
</comment>
<reference evidence="12 13" key="2">
    <citation type="submission" date="2018-11" db="EMBL/GenBank/DDBJ databases">
        <authorList>
            <consortium name="Pathogen Informatics"/>
        </authorList>
    </citation>
    <scope>NUCLEOTIDE SEQUENCE [LARGE SCALE GENOMIC DNA]</scope>
</reference>
<keyword evidence="3" id="KW-0540">Nuclease</keyword>
<evidence type="ECO:0000256" key="1">
    <source>
        <dbReference type="ARBA" id="ARBA00004123"/>
    </source>
</evidence>
<dbReference type="OrthoDB" id="47785at2759"/>
<dbReference type="PANTHER" id="PTHR12415">
    <property type="entry name" value="TYROSYL-DNA PHOSPHODIESTERASE 1"/>
    <property type="match status" value="1"/>
</dbReference>
<evidence type="ECO:0000256" key="2">
    <source>
        <dbReference type="ARBA" id="ARBA00010205"/>
    </source>
</evidence>
<evidence type="ECO:0000256" key="6">
    <source>
        <dbReference type="ARBA" id="ARBA00022839"/>
    </source>
</evidence>